<dbReference type="InterPro" id="IPR013106">
    <property type="entry name" value="Ig_V-set"/>
</dbReference>
<dbReference type="GO" id="GO:0050852">
    <property type="term" value="P:T cell receptor signaling pathway"/>
    <property type="evidence" value="ECO:0007669"/>
    <property type="project" value="TreeGrafter"/>
</dbReference>
<dbReference type="InterPro" id="IPR036179">
    <property type="entry name" value="Ig-like_dom_sf"/>
</dbReference>
<keyword evidence="10" id="KW-1185">Reference proteome</keyword>
<organism evidence="9 10">
    <name type="scientific">Haplochromis burtoni</name>
    <name type="common">Burton's mouthbrooder</name>
    <name type="synonym">Chromis burtoni</name>
    <dbReference type="NCBI Taxonomy" id="8153"/>
    <lineage>
        <taxon>Eukaryota</taxon>
        <taxon>Metazoa</taxon>
        <taxon>Chordata</taxon>
        <taxon>Craniata</taxon>
        <taxon>Vertebrata</taxon>
        <taxon>Euteleostomi</taxon>
        <taxon>Actinopterygii</taxon>
        <taxon>Neopterygii</taxon>
        <taxon>Teleostei</taxon>
        <taxon>Neoteleostei</taxon>
        <taxon>Acanthomorphata</taxon>
        <taxon>Ovalentaria</taxon>
        <taxon>Cichlomorphae</taxon>
        <taxon>Cichliformes</taxon>
        <taxon>Cichlidae</taxon>
        <taxon>African cichlids</taxon>
        <taxon>Pseudocrenilabrinae</taxon>
        <taxon>Haplochromini</taxon>
        <taxon>Haplochromis</taxon>
    </lineage>
</organism>
<evidence type="ECO:0000256" key="2">
    <source>
        <dbReference type="ARBA" id="ARBA00022729"/>
    </source>
</evidence>
<reference evidence="9" key="2">
    <citation type="submission" date="2025-09" db="UniProtKB">
        <authorList>
            <consortium name="Ensembl"/>
        </authorList>
    </citation>
    <scope>IDENTIFICATION</scope>
</reference>
<dbReference type="FunFam" id="2.60.40.10:FF:000142">
    <property type="entry name" value="V-set domain-containing T-cell activation inhibitor 1"/>
    <property type="match status" value="1"/>
</dbReference>
<keyword evidence="7" id="KW-0812">Transmembrane</keyword>
<comment type="subcellular location">
    <subcellularLocation>
        <location evidence="1">Membrane</location>
    </subcellularLocation>
</comment>
<protein>
    <submittedName>
        <fullName evidence="9">Myelin-oligodendrocyte glycoprotein-like</fullName>
    </submittedName>
</protein>
<proteinExistence type="predicted"/>
<dbReference type="GeneTree" id="ENSGT01050000244843"/>
<dbReference type="OrthoDB" id="9898017at2759"/>
<accession>A0A3Q2WNQ9</accession>
<dbReference type="InterPro" id="IPR003599">
    <property type="entry name" value="Ig_sub"/>
</dbReference>
<keyword evidence="4" id="KW-1015">Disulfide bond</keyword>
<keyword evidence="6" id="KW-0393">Immunoglobulin domain</keyword>
<keyword evidence="7" id="KW-1133">Transmembrane helix</keyword>
<sequence length="229" mass="25594">MGVGEFSYRISISTLIVVFPLLFVFRLAQGQLHVVGSLQPVVAGPGDDVILPCQVEPAFNVAGLTVEWSKPDLRPDPNDRLSRVDYVHLYRDAHEVPDMKLPSYIGRTALFTDSLREGNISLRITNVTQEDEGRYRCFIPKLKSQTRFSIVRLIVDPSLTETVTTKAQLDPENFHVPDLNEEIDNKGGSSERCRLIPVVVLCVFILLCFAVGGCLITESQKAELKKRPI</sequence>
<dbReference type="PANTHER" id="PTHR24100:SF151">
    <property type="entry name" value="ICOS LIGAND"/>
    <property type="match status" value="1"/>
</dbReference>
<dbReference type="Ensembl" id="ENSHBUT00000000343.1">
    <property type="protein sequence ID" value="ENSHBUP00000027606.1"/>
    <property type="gene ID" value="ENSHBUG00000010908.1"/>
</dbReference>
<evidence type="ECO:0000256" key="7">
    <source>
        <dbReference type="SAM" id="Phobius"/>
    </source>
</evidence>
<dbReference type="GeneID" id="102306610"/>
<dbReference type="STRING" id="8153.ENSHBUP00000027606"/>
<dbReference type="OMA" id="TIVWILP"/>
<reference evidence="9" key="1">
    <citation type="submission" date="2025-08" db="UniProtKB">
        <authorList>
            <consortium name="Ensembl"/>
        </authorList>
    </citation>
    <scope>IDENTIFICATION</scope>
</reference>
<feature type="transmembrane region" description="Helical" evidence="7">
    <location>
        <begin position="195"/>
        <end position="217"/>
    </location>
</feature>
<evidence type="ECO:0000259" key="8">
    <source>
        <dbReference type="PROSITE" id="PS50835"/>
    </source>
</evidence>
<dbReference type="Proteomes" id="UP000264840">
    <property type="component" value="Unplaced"/>
</dbReference>
<evidence type="ECO:0000256" key="4">
    <source>
        <dbReference type="ARBA" id="ARBA00023157"/>
    </source>
</evidence>
<dbReference type="InterPro" id="IPR013783">
    <property type="entry name" value="Ig-like_fold"/>
</dbReference>
<dbReference type="InterPro" id="IPR050504">
    <property type="entry name" value="IgSF_BTN/MOG"/>
</dbReference>
<dbReference type="GO" id="GO:0050863">
    <property type="term" value="P:regulation of T cell activation"/>
    <property type="evidence" value="ECO:0007669"/>
    <property type="project" value="UniProtKB-ARBA"/>
</dbReference>
<keyword evidence="2" id="KW-0732">Signal</keyword>
<evidence type="ECO:0000256" key="3">
    <source>
        <dbReference type="ARBA" id="ARBA00023136"/>
    </source>
</evidence>
<dbReference type="SMART" id="SM00409">
    <property type="entry name" value="IG"/>
    <property type="match status" value="1"/>
</dbReference>
<evidence type="ECO:0000256" key="5">
    <source>
        <dbReference type="ARBA" id="ARBA00023180"/>
    </source>
</evidence>
<dbReference type="SMART" id="SM00408">
    <property type="entry name" value="IGc2"/>
    <property type="match status" value="1"/>
</dbReference>
<evidence type="ECO:0000256" key="1">
    <source>
        <dbReference type="ARBA" id="ARBA00004370"/>
    </source>
</evidence>
<dbReference type="GO" id="GO:0009897">
    <property type="term" value="C:external side of plasma membrane"/>
    <property type="evidence" value="ECO:0007669"/>
    <property type="project" value="TreeGrafter"/>
</dbReference>
<keyword evidence="3 7" id="KW-0472">Membrane</keyword>
<dbReference type="InterPro" id="IPR007110">
    <property type="entry name" value="Ig-like_dom"/>
</dbReference>
<dbReference type="PANTHER" id="PTHR24100">
    <property type="entry name" value="BUTYROPHILIN"/>
    <property type="match status" value="1"/>
</dbReference>
<dbReference type="Gene3D" id="2.60.40.10">
    <property type="entry name" value="Immunoglobulins"/>
    <property type="match status" value="1"/>
</dbReference>
<evidence type="ECO:0000313" key="9">
    <source>
        <dbReference type="Ensembl" id="ENSHBUP00000027606.1"/>
    </source>
</evidence>
<keyword evidence="5" id="KW-0325">Glycoprotein</keyword>
<dbReference type="GO" id="GO:0005102">
    <property type="term" value="F:signaling receptor binding"/>
    <property type="evidence" value="ECO:0007669"/>
    <property type="project" value="TreeGrafter"/>
</dbReference>
<dbReference type="AlphaFoldDB" id="A0A3Q2WNQ9"/>
<dbReference type="InterPro" id="IPR003598">
    <property type="entry name" value="Ig_sub2"/>
</dbReference>
<name>A0A3Q2WNQ9_HAPBU</name>
<dbReference type="SUPFAM" id="SSF48726">
    <property type="entry name" value="Immunoglobulin"/>
    <property type="match status" value="1"/>
</dbReference>
<dbReference type="GO" id="GO:0001817">
    <property type="term" value="P:regulation of cytokine production"/>
    <property type="evidence" value="ECO:0007669"/>
    <property type="project" value="TreeGrafter"/>
</dbReference>
<dbReference type="GO" id="GO:1903037">
    <property type="term" value="P:regulation of leukocyte cell-cell adhesion"/>
    <property type="evidence" value="ECO:0007669"/>
    <property type="project" value="UniProtKB-ARBA"/>
</dbReference>
<dbReference type="RefSeq" id="XP_005949954.2">
    <property type="nucleotide sequence ID" value="XM_005949892.3"/>
</dbReference>
<evidence type="ECO:0000256" key="6">
    <source>
        <dbReference type="ARBA" id="ARBA00023319"/>
    </source>
</evidence>
<dbReference type="PROSITE" id="PS50835">
    <property type="entry name" value="IG_LIKE"/>
    <property type="match status" value="1"/>
</dbReference>
<evidence type="ECO:0000313" key="10">
    <source>
        <dbReference type="Proteomes" id="UP000264840"/>
    </source>
</evidence>
<dbReference type="Pfam" id="PF07686">
    <property type="entry name" value="V-set"/>
    <property type="match status" value="1"/>
</dbReference>
<feature type="domain" description="Ig-like" evidence="8">
    <location>
        <begin position="20"/>
        <end position="149"/>
    </location>
</feature>